<keyword evidence="7" id="KW-0443">Lipid metabolism</keyword>
<proteinExistence type="inferred from homology"/>
<dbReference type="EMBL" id="DSPX01000179">
    <property type="protein sequence ID" value="HGG02365.1"/>
    <property type="molecule type" value="Genomic_DNA"/>
</dbReference>
<evidence type="ECO:0000256" key="15">
    <source>
        <dbReference type="ARBA" id="ARBA00049778"/>
    </source>
</evidence>
<comment type="cofactor">
    <cofactor evidence="1">
        <name>FAD</name>
        <dbReference type="ChEBI" id="CHEBI:57692"/>
    </cofactor>
</comment>
<dbReference type="InterPro" id="IPR036188">
    <property type="entry name" value="FAD/NAD-bd_sf"/>
</dbReference>
<evidence type="ECO:0000256" key="11">
    <source>
        <dbReference type="ARBA" id="ARBA00038856"/>
    </source>
</evidence>
<dbReference type="SUPFAM" id="SSF54373">
    <property type="entry name" value="FAD-linked reductases, C-terminal domain"/>
    <property type="match status" value="1"/>
</dbReference>
<comment type="similarity">
    <text evidence="2">Belongs to the GMC oxidoreductase family.</text>
</comment>
<name>A0A7C3ZM75_9CYAN</name>
<dbReference type="GO" id="GO:0004769">
    <property type="term" value="F:steroid Delta-isomerase activity"/>
    <property type="evidence" value="ECO:0007669"/>
    <property type="project" value="UniProtKB-EC"/>
</dbReference>
<dbReference type="GO" id="GO:0008203">
    <property type="term" value="P:cholesterol metabolic process"/>
    <property type="evidence" value="ECO:0007669"/>
    <property type="project" value="UniProtKB-KW"/>
</dbReference>
<accession>A0A7C3ZM75</accession>
<dbReference type="GO" id="GO:0003676">
    <property type="term" value="F:nucleic acid binding"/>
    <property type="evidence" value="ECO:0007669"/>
    <property type="project" value="InterPro"/>
</dbReference>
<dbReference type="PANTHER" id="PTHR47470">
    <property type="entry name" value="CHOLESTEROL OXIDASE"/>
    <property type="match status" value="1"/>
</dbReference>
<evidence type="ECO:0000256" key="1">
    <source>
        <dbReference type="ARBA" id="ARBA00001974"/>
    </source>
</evidence>
<evidence type="ECO:0000256" key="3">
    <source>
        <dbReference type="ARBA" id="ARBA00022548"/>
    </source>
</evidence>
<evidence type="ECO:0000256" key="6">
    <source>
        <dbReference type="ARBA" id="ARBA00023002"/>
    </source>
</evidence>
<dbReference type="AlphaFoldDB" id="A0A7C3ZM75"/>
<evidence type="ECO:0000256" key="9">
    <source>
        <dbReference type="ARBA" id="ARBA00023221"/>
    </source>
</evidence>
<dbReference type="Gene3D" id="3.30.410.10">
    <property type="entry name" value="Cholesterol Oxidase, domain 2"/>
    <property type="match status" value="1"/>
</dbReference>
<keyword evidence="8" id="KW-1207">Sterol metabolism</keyword>
<protein>
    <recommendedName>
        <fullName evidence="14">Cholesterol oxidase</fullName>
        <ecNumber evidence="13">1.1.3.6</ecNumber>
        <ecNumber evidence="11">5.3.3.1</ecNumber>
    </recommendedName>
    <alternativeName>
        <fullName evidence="15">Cholesterol isomerase</fullName>
    </alternativeName>
</protein>
<evidence type="ECO:0000256" key="5">
    <source>
        <dbReference type="ARBA" id="ARBA00022827"/>
    </source>
</evidence>
<keyword evidence="9" id="KW-0753">Steroid metabolism</keyword>
<keyword evidence="5" id="KW-0274">FAD</keyword>
<evidence type="ECO:0000256" key="2">
    <source>
        <dbReference type="ARBA" id="ARBA00010790"/>
    </source>
</evidence>
<keyword evidence="6" id="KW-0560">Oxidoreductase</keyword>
<dbReference type="SUPFAM" id="SSF51905">
    <property type="entry name" value="FAD/NAD(P)-binding domain"/>
    <property type="match status" value="1"/>
</dbReference>
<sequence>MTNQFSQSRRKFIRNAALFTAGAVSPLLKIPYGRTQNNDFVDAIVIGSGFGGSTAALRLGEAGINTLVLEKGRRWTVTNPQANDTFATFRNPDRRAGWLRSNSPIARIGFGAPNDNLVINPPYAGVFEGLDNLNFLDFLRSSGIEPTANDTRVNPEKIDVRGVTILNGVGVGGGSLVYNTILYQPNQMNFEMVFPREINFAEMANVFYPRVLGTIKNGPTPPDILNSPYYRATRVLLEQGQAAGYRSFLVNLGVDWDIVREEINGQRVQSAIVGETWYGQNSDAKSSLDKNYLSLAEATGFVEIAPLHLVTSISEEPGGGYRVNCNQIDEGGNTIATKSYTCRLLFLGAGSVGSSALMVRAQAQGTLTRLNNFVGKGWAGNGDLLNLRFGVPPTGQFDPVQQGGPAGAVIQDFPINEVTGQPNPLYNGINPISLMNLAHWNNPAGLLGLGIGVVPAARATGQFTYNPATDKVTLNFPDSANAEYLKAMNRMVERLDTSNRASNRNPGSIVSAPTTAHPLGGMVMGQACDVDGRVLNYDGLYVVDGALIPGSTAACNPALTIGAIAERCMDRILNSPTGRRKSQIFA</sequence>
<keyword evidence="10" id="KW-0413">Isomerase</keyword>
<dbReference type="Pfam" id="PF00890">
    <property type="entry name" value="FAD_binding_2"/>
    <property type="match status" value="1"/>
</dbReference>
<dbReference type="InterPro" id="IPR002052">
    <property type="entry name" value="DNA_methylase_N6_adenine_CS"/>
</dbReference>
<organism evidence="18">
    <name type="scientific">Planktothricoides sp. SpSt-374</name>
    <dbReference type="NCBI Taxonomy" id="2282167"/>
    <lineage>
        <taxon>Bacteria</taxon>
        <taxon>Bacillati</taxon>
        <taxon>Cyanobacteriota</taxon>
        <taxon>Cyanophyceae</taxon>
        <taxon>Oscillatoriophycideae</taxon>
        <taxon>Oscillatoriales</taxon>
        <taxon>Oscillatoriaceae</taxon>
        <taxon>Planktothricoides</taxon>
    </lineage>
</organism>
<comment type="caution">
    <text evidence="18">The sequence shown here is derived from an EMBL/GenBank/DDBJ whole genome shotgun (WGS) entry which is preliminary data.</text>
</comment>
<dbReference type="EC" id="5.3.3.1" evidence="11"/>
<evidence type="ECO:0000256" key="7">
    <source>
        <dbReference type="ARBA" id="ARBA00023098"/>
    </source>
</evidence>
<keyword evidence="4" id="KW-0285">Flavoprotein</keyword>
<keyword evidence="3" id="KW-0153">Cholesterol metabolism</keyword>
<evidence type="ECO:0000256" key="13">
    <source>
        <dbReference type="ARBA" id="ARBA00049723"/>
    </source>
</evidence>
<evidence type="ECO:0000256" key="14">
    <source>
        <dbReference type="ARBA" id="ARBA00049744"/>
    </source>
</evidence>
<dbReference type="PROSITE" id="PS00092">
    <property type="entry name" value="N6_MTASE"/>
    <property type="match status" value="1"/>
</dbReference>
<dbReference type="InterPro" id="IPR052542">
    <property type="entry name" value="Cholesterol_Oxidase"/>
</dbReference>
<evidence type="ECO:0000313" key="18">
    <source>
        <dbReference type="EMBL" id="HGG02365.1"/>
    </source>
</evidence>
<evidence type="ECO:0000256" key="10">
    <source>
        <dbReference type="ARBA" id="ARBA00023235"/>
    </source>
</evidence>
<feature type="domain" description="FAD-dependent oxidoreductase 2 FAD-binding" evidence="16">
    <location>
        <begin position="42"/>
        <end position="74"/>
    </location>
</feature>
<evidence type="ECO:0000259" key="17">
    <source>
        <dbReference type="Pfam" id="PF05199"/>
    </source>
</evidence>
<evidence type="ECO:0000256" key="12">
    <source>
        <dbReference type="ARBA" id="ARBA00049645"/>
    </source>
</evidence>
<dbReference type="Pfam" id="PF05199">
    <property type="entry name" value="GMC_oxred_C"/>
    <property type="match status" value="1"/>
</dbReference>
<feature type="domain" description="Glucose-methanol-choline oxidoreductase C-terminal" evidence="17">
    <location>
        <begin position="512"/>
        <end position="565"/>
    </location>
</feature>
<gene>
    <name evidence="18" type="ORF">ENR15_17410</name>
</gene>
<dbReference type="GO" id="GO:0032259">
    <property type="term" value="P:methylation"/>
    <property type="evidence" value="ECO:0007669"/>
    <property type="project" value="InterPro"/>
</dbReference>
<evidence type="ECO:0000256" key="8">
    <source>
        <dbReference type="ARBA" id="ARBA00023166"/>
    </source>
</evidence>
<evidence type="ECO:0000256" key="4">
    <source>
        <dbReference type="ARBA" id="ARBA00022630"/>
    </source>
</evidence>
<dbReference type="PANTHER" id="PTHR47470:SF1">
    <property type="entry name" value="FAD-DEPENDENT OXIDOREDUCTASE 2 FAD BINDING DOMAIN-CONTAINING PROTEIN"/>
    <property type="match status" value="1"/>
</dbReference>
<comment type="pathway">
    <text evidence="12">Steroid metabolism; cholesterol degradation.</text>
</comment>
<evidence type="ECO:0000259" key="16">
    <source>
        <dbReference type="Pfam" id="PF00890"/>
    </source>
</evidence>
<dbReference type="EC" id="1.1.3.6" evidence="13"/>
<dbReference type="GO" id="GO:0016995">
    <property type="term" value="F:cholesterol oxidase activity"/>
    <property type="evidence" value="ECO:0007669"/>
    <property type="project" value="UniProtKB-EC"/>
</dbReference>
<reference evidence="18" key="1">
    <citation type="journal article" date="2020" name="mSystems">
        <title>Genome- and Community-Level Interaction Insights into Carbon Utilization and Element Cycling Functions of Hydrothermarchaeota in Hydrothermal Sediment.</title>
        <authorList>
            <person name="Zhou Z."/>
            <person name="Liu Y."/>
            <person name="Xu W."/>
            <person name="Pan J."/>
            <person name="Luo Z.H."/>
            <person name="Li M."/>
        </authorList>
    </citation>
    <scope>NUCLEOTIDE SEQUENCE [LARGE SCALE GENOMIC DNA]</scope>
    <source>
        <strain evidence="18">SpSt-374</strain>
    </source>
</reference>
<dbReference type="Gene3D" id="3.50.50.60">
    <property type="entry name" value="FAD/NAD(P)-binding domain"/>
    <property type="match status" value="1"/>
</dbReference>
<dbReference type="GO" id="GO:0008168">
    <property type="term" value="F:methyltransferase activity"/>
    <property type="evidence" value="ECO:0007669"/>
    <property type="project" value="InterPro"/>
</dbReference>
<dbReference type="InterPro" id="IPR003953">
    <property type="entry name" value="FAD-dep_OxRdtase_2_FAD-bd"/>
</dbReference>
<dbReference type="InterPro" id="IPR007867">
    <property type="entry name" value="GMC_OxRtase_C"/>
</dbReference>